<evidence type="ECO:0000256" key="4">
    <source>
        <dbReference type="ARBA" id="ARBA00034327"/>
    </source>
</evidence>
<keyword evidence="9" id="KW-1133">Transmembrane helix</keyword>
<proteinExistence type="inferred from homology"/>
<evidence type="ECO:0000256" key="5">
    <source>
        <dbReference type="ARBA" id="ARBA00035014"/>
    </source>
</evidence>
<dbReference type="InterPro" id="IPR029035">
    <property type="entry name" value="DHS-like_NAD/FAD-binding_dom"/>
</dbReference>
<dbReference type="Pfam" id="PF18185">
    <property type="entry name" value="STALD"/>
    <property type="match status" value="1"/>
</dbReference>
<organism evidence="11 12">
    <name type="scientific">Dickeya aquatica</name>
    <dbReference type="NCBI Taxonomy" id="1401087"/>
    <lineage>
        <taxon>Bacteria</taxon>
        <taxon>Pseudomonadati</taxon>
        <taxon>Pseudomonadota</taxon>
        <taxon>Gammaproteobacteria</taxon>
        <taxon>Enterobacterales</taxon>
        <taxon>Pectobacteriaceae</taxon>
        <taxon>Dickeya</taxon>
    </lineage>
</organism>
<comment type="catalytic activity">
    <reaction evidence="7">
        <text>NAD(+) + H2O = ADP-D-ribose + nicotinamide + H(+)</text>
        <dbReference type="Rhea" id="RHEA:16301"/>
        <dbReference type="ChEBI" id="CHEBI:15377"/>
        <dbReference type="ChEBI" id="CHEBI:15378"/>
        <dbReference type="ChEBI" id="CHEBI:17154"/>
        <dbReference type="ChEBI" id="CHEBI:57540"/>
        <dbReference type="ChEBI" id="CHEBI:57967"/>
        <dbReference type="EC" id="3.2.2.5"/>
    </reaction>
    <physiologicalReaction direction="left-to-right" evidence="7">
        <dbReference type="Rhea" id="RHEA:16302"/>
    </physiologicalReaction>
</comment>
<evidence type="ECO:0000256" key="2">
    <source>
        <dbReference type="ARBA" id="ARBA00023027"/>
    </source>
</evidence>
<evidence type="ECO:0000313" key="11">
    <source>
        <dbReference type="EMBL" id="SLM62779.1"/>
    </source>
</evidence>
<dbReference type="GO" id="GO:0051607">
    <property type="term" value="P:defense response to virus"/>
    <property type="evidence" value="ECO:0007669"/>
    <property type="project" value="UniProtKB-KW"/>
</dbReference>
<evidence type="ECO:0000313" key="12">
    <source>
        <dbReference type="Proteomes" id="UP000294820"/>
    </source>
</evidence>
<evidence type="ECO:0000256" key="6">
    <source>
        <dbReference type="ARBA" id="ARBA00035033"/>
    </source>
</evidence>
<comment type="caution">
    <text evidence="8">Lacks conserved residue(s) required for the propagation of feature annotation.</text>
</comment>
<dbReference type="RefSeq" id="WP_067486403.1">
    <property type="nucleotide sequence ID" value="NZ_LT615367.1"/>
</dbReference>
<reference evidence="11 12" key="1">
    <citation type="submission" date="2016-09" db="EMBL/GenBank/DDBJ databases">
        <authorList>
            <person name="Reverchon S."/>
            <person name="Nasser W."/>
            <person name="Leonard S."/>
            <person name="Brochier C."/>
            <person name="Duprey A."/>
        </authorList>
    </citation>
    <scope>NUCLEOTIDE SEQUENCE [LARGE SCALE GENOMIC DNA]</scope>
    <source>
        <strain evidence="11 12">174/2</strain>
    </source>
</reference>
<dbReference type="AlphaFoldDB" id="A0A375AB07"/>
<keyword evidence="3" id="KW-0051">Antiviral defense</keyword>
<dbReference type="EC" id="3.2.2.5" evidence="4"/>
<dbReference type="KEGG" id="daq:DAQ1742_01842"/>
<evidence type="ECO:0000256" key="3">
    <source>
        <dbReference type="ARBA" id="ARBA00023118"/>
    </source>
</evidence>
<dbReference type="Pfam" id="PF13289">
    <property type="entry name" value="SIR2_2"/>
    <property type="match status" value="1"/>
</dbReference>
<evidence type="ECO:0000256" key="7">
    <source>
        <dbReference type="ARBA" id="ARBA00047575"/>
    </source>
</evidence>
<feature type="transmembrane region" description="Helical" evidence="9">
    <location>
        <begin position="21"/>
        <end position="39"/>
    </location>
</feature>
<name>A0A375AB07_9GAMM</name>
<evidence type="ECO:0000256" key="1">
    <source>
        <dbReference type="ARBA" id="ARBA00022801"/>
    </source>
</evidence>
<dbReference type="GO" id="GO:0003953">
    <property type="term" value="F:NAD+ nucleosidase activity"/>
    <property type="evidence" value="ECO:0007669"/>
    <property type="project" value="UniProtKB-EC"/>
</dbReference>
<keyword evidence="9" id="KW-0812">Transmembrane</keyword>
<keyword evidence="2" id="KW-0520">NAD</keyword>
<feature type="domain" description="Deacetylase sirtuin-type" evidence="10">
    <location>
        <begin position="2"/>
        <end position="274"/>
    </location>
</feature>
<protein>
    <recommendedName>
        <fullName evidence="6">NAD(+) hydrolase ThsA</fullName>
        <ecNumber evidence="4">3.2.2.5</ecNumber>
    </recommendedName>
</protein>
<dbReference type="SUPFAM" id="SSF52467">
    <property type="entry name" value="DHS-like NAD/FAD-binding domain"/>
    <property type="match status" value="1"/>
</dbReference>
<evidence type="ECO:0000256" key="9">
    <source>
        <dbReference type="SAM" id="Phobius"/>
    </source>
</evidence>
<dbReference type="EMBL" id="LT615367">
    <property type="protein sequence ID" value="SLM62779.1"/>
    <property type="molecule type" value="Genomic_DNA"/>
</dbReference>
<dbReference type="CDD" id="cd01406">
    <property type="entry name" value="SIR2-like"/>
    <property type="match status" value="1"/>
</dbReference>
<dbReference type="InterPro" id="IPR041486">
    <property type="entry name" value="ThsA_STALD"/>
</dbReference>
<evidence type="ECO:0000256" key="8">
    <source>
        <dbReference type="PROSITE-ProRule" id="PRU00236"/>
    </source>
</evidence>
<sequence>MNRVKESFIKHICKELQDENVAIFAGAGMSAGAGFVSWAELLRPIADELGLDVDKEHDLVALAQFHCNSNGNNRSQLNQRLIEEFSRDAVETDTHRILARLPITTYWTTNYDKLIENSLIKSGKNPDVKYTKEQLAVTKLKRNAIVYKMHGDIDHANSAVLTKDDYERYYLKMDQYLSALKGDLISKTFIFIGFSFTDPNLDYILSRVRVAYDGNQRRHYCFIKTIDKKDNESDADYQYKCRKQELFISDLGRFNIKTILVESYDEIRELLSLIELNHKKKTIFISGAAHEYGKWNENESHIFISKLSSKLIQDGYKIVSGFGLGVGSAVISGVLEEVYMNQNIPISDQLLLRPFPQSSTSQSLKELWTQYRGDMISHAGFTLFLFGNKITNTGVKLSNGMSEEYIISKEKKNITLPIGSTGYMAKKLWEDECRLLDNDQNKDNEFYQLFLKLGDEKITLDEVLENTLNIIAYCVKKGDLHG</sequence>
<gene>
    <name evidence="11" type="ORF">DAQ1742_01842</name>
</gene>
<keyword evidence="9" id="KW-0472">Membrane</keyword>
<evidence type="ECO:0000259" key="10">
    <source>
        <dbReference type="PROSITE" id="PS50305"/>
    </source>
</evidence>
<dbReference type="PROSITE" id="PS50305">
    <property type="entry name" value="SIRTUIN"/>
    <property type="match status" value="1"/>
</dbReference>
<dbReference type="Proteomes" id="UP000294820">
    <property type="component" value="Chromosome 1"/>
</dbReference>
<dbReference type="InterPro" id="IPR026590">
    <property type="entry name" value="Ssirtuin_cat_dom"/>
</dbReference>
<comment type="similarity">
    <text evidence="5">Belongs to the soluble Thoeris ThsA family.</text>
</comment>
<keyword evidence="12" id="KW-1185">Reference proteome</keyword>
<accession>A0A375AB07</accession>
<keyword evidence="1" id="KW-0378">Hydrolase</keyword>